<dbReference type="AlphaFoldDB" id="A0ABD3MH13"/>
<proteinExistence type="predicted"/>
<reference evidence="5 6" key="1">
    <citation type="submission" date="2024-10" db="EMBL/GenBank/DDBJ databases">
        <title>Updated reference genomes for cyclostephanoid diatoms.</title>
        <authorList>
            <person name="Roberts W.R."/>
            <person name="Alverson A.J."/>
        </authorList>
    </citation>
    <scope>NUCLEOTIDE SEQUENCE [LARGE SCALE GENOMIC DNA]</scope>
    <source>
        <strain evidence="5 6">AJA276-08</strain>
    </source>
</reference>
<accession>A0ABD3MH13</accession>
<dbReference type="PROSITE" id="PS50118">
    <property type="entry name" value="HMG_BOX_2"/>
    <property type="match status" value="2"/>
</dbReference>
<sequence>SESSSDSSSSDSSDSESSTTDSSSSVTKVLIAKKKTNKKNKKDPNLPRRAKTAFMYFSEDKRPGIKAKNPDMKFGEIQKLIGAAWTKQTTEETTKWLNMAMKDKERFRQEMLDYKNHKNKMKENESSPPNDKDTKEKGPKNNQTTDKESSLDSSSSDSSETKFTNKEGRSMTDDSSKKRKKKKNNDNTAVQCTWSFYKPCDPILPSPLTCNKCSALVHHLCQINWENEHSYEPPGCAKYCPNHHTYYQQVVSAGSRKKSSKESFPLPAAVAESSNIKNHNQSKAKIAKKRKKKKKKKDPNAPKRAKSAYMYFSAEKRAEIKATKPDMKFGEIQKDIAAAWKDQTTSEYMKWHKMAEEDRERYRQEYLEYMYRNDKMKEDESSPPNDHQDTEEKGTQNDRTSKPNKVSRFGNFSKSEQFPELLMNILQNIST</sequence>
<feature type="compositionally biased region" description="Basic residues" evidence="3">
    <location>
        <begin position="31"/>
        <end position="41"/>
    </location>
</feature>
<keyword evidence="6" id="KW-1185">Reference proteome</keyword>
<dbReference type="InterPro" id="IPR036910">
    <property type="entry name" value="HMG_box_dom_sf"/>
</dbReference>
<evidence type="ECO:0000256" key="3">
    <source>
        <dbReference type="SAM" id="MobiDB-lite"/>
    </source>
</evidence>
<evidence type="ECO:0000256" key="1">
    <source>
        <dbReference type="ARBA" id="ARBA00023125"/>
    </source>
</evidence>
<evidence type="ECO:0000313" key="6">
    <source>
        <dbReference type="Proteomes" id="UP001530315"/>
    </source>
</evidence>
<dbReference type="SUPFAM" id="SSF47095">
    <property type="entry name" value="HMG-box"/>
    <property type="match status" value="2"/>
</dbReference>
<feature type="compositionally biased region" description="Basic residues" evidence="3">
    <location>
        <begin position="280"/>
        <end position="297"/>
    </location>
</feature>
<keyword evidence="1 2" id="KW-0238">DNA-binding</keyword>
<dbReference type="InterPro" id="IPR009071">
    <property type="entry name" value="HMG_box_dom"/>
</dbReference>
<evidence type="ECO:0000313" key="5">
    <source>
        <dbReference type="EMBL" id="KAL3763048.1"/>
    </source>
</evidence>
<comment type="caution">
    <text evidence="5">The sequence shown here is derived from an EMBL/GenBank/DDBJ whole genome shotgun (WGS) entry which is preliminary data.</text>
</comment>
<feature type="region of interest" description="Disordered" evidence="3">
    <location>
        <begin position="257"/>
        <end position="308"/>
    </location>
</feature>
<feature type="compositionally biased region" description="Basic and acidic residues" evidence="3">
    <location>
        <begin position="159"/>
        <end position="176"/>
    </location>
</feature>
<feature type="region of interest" description="Disordered" evidence="3">
    <location>
        <begin position="1"/>
        <end position="53"/>
    </location>
</feature>
<gene>
    <name evidence="5" type="ORF">ACHAW5_007337</name>
</gene>
<feature type="DNA-binding region" description="HMG box" evidence="2">
    <location>
        <begin position="47"/>
        <end position="115"/>
    </location>
</feature>
<dbReference type="PANTHER" id="PTHR48112">
    <property type="entry name" value="HIGH MOBILITY GROUP PROTEIN DSP1"/>
    <property type="match status" value="1"/>
</dbReference>
<dbReference type="EMBL" id="JALLAZ020001813">
    <property type="protein sequence ID" value="KAL3763048.1"/>
    <property type="molecule type" value="Genomic_DNA"/>
</dbReference>
<feature type="compositionally biased region" description="Basic and acidic residues" evidence="3">
    <location>
        <begin position="108"/>
        <end position="150"/>
    </location>
</feature>
<organism evidence="5 6">
    <name type="scientific">Stephanodiscus triporus</name>
    <dbReference type="NCBI Taxonomy" id="2934178"/>
    <lineage>
        <taxon>Eukaryota</taxon>
        <taxon>Sar</taxon>
        <taxon>Stramenopiles</taxon>
        <taxon>Ochrophyta</taxon>
        <taxon>Bacillariophyta</taxon>
        <taxon>Coscinodiscophyceae</taxon>
        <taxon>Thalassiosirophycidae</taxon>
        <taxon>Stephanodiscales</taxon>
        <taxon>Stephanodiscaceae</taxon>
        <taxon>Stephanodiscus</taxon>
    </lineage>
</organism>
<dbReference type="GO" id="GO:0005634">
    <property type="term" value="C:nucleus"/>
    <property type="evidence" value="ECO:0007669"/>
    <property type="project" value="UniProtKB-UniRule"/>
</dbReference>
<feature type="DNA-binding region" description="HMG box" evidence="2">
    <location>
        <begin position="302"/>
        <end position="370"/>
    </location>
</feature>
<dbReference type="InterPro" id="IPR050342">
    <property type="entry name" value="HMGB"/>
</dbReference>
<dbReference type="SMART" id="SM00398">
    <property type="entry name" value="HMG"/>
    <property type="match status" value="2"/>
</dbReference>
<dbReference type="Pfam" id="PF00505">
    <property type="entry name" value="HMG_box"/>
    <property type="match status" value="2"/>
</dbReference>
<feature type="region of interest" description="Disordered" evidence="3">
    <location>
        <begin position="108"/>
        <end position="185"/>
    </location>
</feature>
<feature type="region of interest" description="Disordered" evidence="3">
    <location>
        <begin position="373"/>
        <end position="413"/>
    </location>
</feature>
<dbReference type="Proteomes" id="UP001530315">
    <property type="component" value="Unassembled WGS sequence"/>
</dbReference>
<feature type="compositionally biased region" description="Basic and acidic residues" evidence="3">
    <location>
        <begin position="373"/>
        <end position="401"/>
    </location>
</feature>
<evidence type="ECO:0000256" key="2">
    <source>
        <dbReference type="PROSITE-ProRule" id="PRU00267"/>
    </source>
</evidence>
<dbReference type="Gene3D" id="1.10.30.10">
    <property type="entry name" value="High mobility group box domain"/>
    <property type="match status" value="2"/>
</dbReference>
<feature type="domain" description="HMG box" evidence="4">
    <location>
        <begin position="302"/>
        <end position="370"/>
    </location>
</feature>
<dbReference type="GO" id="GO:0003677">
    <property type="term" value="F:DNA binding"/>
    <property type="evidence" value="ECO:0007669"/>
    <property type="project" value="UniProtKB-UniRule"/>
</dbReference>
<feature type="compositionally biased region" description="Low complexity" evidence="3">
    <location>
        <begin position="1"/>
        <end position="25"/>
    </location>
</feature>
<evidence type="ECO:0000259" key="4">
    <source>
        <dbReference type="PROSITE" id="PS50118"/>
    </source>
</evidence>
<feature type="non-terminal residue" evidence="5">
    <location>
        <position position="1"/>
    </location>
</feature>
<name>A0ABD3MH13_9STRA</name>
<protein>
    <recommendedName>
        <fullName evidence="4">HMG box domain-containing protein</fullName>
    </recommendedName>
</protein>
<feature type="domain" description="HMG box" evidence="4">
    <location>
        <begin position="47"/>
        <end position="115"/>
    </location>
</feature>
<keyword evidence="2" id="KW-0539">Nucleus</keyword>